<keyword evidence="5" id="KW-1185">Reference proteome</keyword>
<protein>
    <submittedName>
        <fullName evidence="4">Uncharacterized protein</fullName>
    </submittedName>
</protein>
<dbReference type="OrthoDB" id="4401005at2"/>
<keyword evidence="3" id="KW-0732">Signal</keyword>
<feature type="compositionally biased region" description="Gly residues" evidence="1">
    <location>
        <begin position="214"/>
        <end position="252"/>
    </location>
</feature>
<feature type="compositionally biased region" description="Pro residues" evidence="1">
    <location>
        <begin position="260"/>
        <end position="277"/>
    </location>
</feature>
<evidence type="ECO:0000256" key="1">
    <source>
        <dbReference type="SAM" id="MobiDB-lite"/>
    </source>
</evidence>
<sequence length="339" mass="33304">MIRRALLTVAVLLATAAPASAVDPGSGSPGFCPDDRGVTVVIDFQALGGTTIVRCAPGPAGPGFTGLDALYDAGIEIEGVRRWGEAFICRVEGRPGPGEQVPVTGNGGYVEACIDTPPAAAYWSYWHAPNGGTWEYSQWGVKNRDAIPGGFEGWSFSLNATAASNPAPRIAPVRPDDPPDQPPQQDPQPRPTSDDPDEQAPGGGGGNNAPRPGGTEGGGSGSADGGTGGGAGSGADGGAEDGGGAAEGGTTGDGTADGVLPPPLPRESVAPPVPGRPATPAATPSEQPTWTGGEESAAPVASGAEVGGVPVATLIAVAAGIAVAAAAVVTARRRRSSAT</sequence>
<evidence type="ECO:0000256" key="2">
    <source>
        <dbReference type="SAM" id="Phobius"/>
    </source>
</evidence>
<dbReference type="Proteomes" id="UP000181980">
    <property type="component" value="Unassembled WGS sequence"/>
</dbReference>
<proteinExistence type="predicted"/>
<keyword evidence="2" id="KW-1133">Transmembrane helix</keyword>
<name>A0A1H5PYG4_9ACTN</name>
<dbReference type="AlphaFoldDB" id="A0A1H5PYG4"/>
<evidence type="ECO:0000313" key="4">
    <source>
        <dbReference type="EMBL" id="SEF18749.1"/>
    </source>
</evidence>
<feature type="chain" id="PRO_5010343692" evidence="3">
    <location>
        <begin position="22"/>
        <end position="339"/>
    </location>
</feature>
<feature type="transmembrane region" description="Helical" evidence="2">
    <location>
        <begin position="311"/>
        <end position="331"/>
    </location>
</feature>
<keyword evidence="2" id="KW-0812">Transmembrane</keyword>
<keyword evidence="2" id="KW-0472">Membrane</keyword>
<dbReference type="STRING" id="561176.SAMN04488561_6818"/>
<evidence type="ECO:0000256" key="3">
    <source>
        <dbReference type="SAM" id="SignalP"/>
    </source>
</evidence>
<feature type="region of interest" description="Disordered" evidence="1">
    <location>
        <begin position="165"/>
        <end position="302"/>
    </location>
</feature>
<gene>
    <name evidence="4" type="ORF">SAMN04488561_6818</name>
</gene>
<feature type="compositionally biased region" description="Pro residues" evidence="1">
    <location>
        <begin position="180"/>
        <end position="190"/>
    </location>
</feature>
<evidence type="ECO:0000313" key="5">
    <source>
        <dbReference type="Proteomes" id="UP000181980"/>
    </source>
</evidence>
<organism evidence="4 5">
    <name type="scientific">Jiangella alba</name>
    <dbReference type="NCBI Taxonomy" id="561176"/>
    <lineage>
        <taxon>Bacteria</taxon>
        <taxon>Bacillati</taxon>
        <taxon>Actinomycetota</taxon>
        <taxon>Actinomycetes</taxon>
        <taxon>Jiangellales</taxon>
        <taxon>Jiangellaceae</taxon>
        <taxon>Jiangella</taxon>
    </lineage>
</organism>
<dbReference type="EMBL" id="FNUC01000004">
    <property type="protein sequence ID" value="SEF18749.1"/>
    <property type="molecule type" value="Genomic_DNA"/>
</dbReference>
<dbReference type="RefSeq" id="WP_069111477.1">
    <property type="nucleotide sequence ID" value="NZ_FNUC01000004.1"/>
</dbReference>
<accession>A0A1H5PYG4</accession>
<reference evidence="5" key="1">
    <citation type="submission" date="2016-10" db="EMBL/GenBank/DDBJ databases">
        <authorList>
            <person name="Varghese N."/>
            <person name="Submissions S."/>
        </authorList>
    </citation>
    <scope>NUCLEOTIDE SEQUENCE [LARGE SCALE GENOMIC DNA]</scope>
    <source>
        <strain evidence="5">DSM 45237</strain>
    </source>
</reference>
<feature type="signal peptide" evidence="3">
    <location>
        <begin position="1"/>
        <end position="21"/>
    </location>
</feature>